<dbReference type="Proteomes" id="UP000204235">
    <property type="component" value="Segment"/>
</dbReference>
<dbReference type="GeneID" id="18501009"/>
<keyword evidence="2" id="KW-1185">Reference proteome</keyword>
<reference evidence="1 2" key="1">
    <citation type="journal article" date="2014" name="FEMS Microbiol. Lett.">
        <title>The genome of the Erwinia amylovora phage PhiEaH1 reveals greater diversity and broadens the applicability of phages for the treatment of fire blight.</title>
        <authorList>
            <person name="Meczker K."/>
            <person name="Domotor D."/>
            <person name="Vass J."/>
            <person name="Rakhely G."/>
            <person name="Schneider G."/>
            <person name="Kovacs T."/>
        </authorList>
    </citation>
    <scope>NUCLEOTIDE SEQUENCE [LARGE SCALE GENOMIC DNA]</scope>
</reference>
<organism evidence="1 2">
    <name type="scientific">Erwinia phage PhiEaH1</name>
    <dbReference type="NCBI Taxonomy" id="1401669"/>
    <lineage>
        <taxon>Viruses</taxon>
        <taxon>Duplodnaviria</taxon>
        <taxon>Heunggongvirae</taxon>
        <taxon>Uroviricota</taxon>
        <taxon>Caudoviricetes</taxon>
        <taxon>Chimalliviridae</taxon>
        <taxon>Iapetusvirus</taxon>
        <taxon>Iapetusvirus EaH1</taxon>
    </lineage>
</organism>
<protein>
    <recommendedName>
        <fullName evidence="3">DUF1653 domain-containing protein</fullName>
    </recommendedName>
</protein>
<sequence>MGRELSREEQDALIREIMEEQKNPGQKKEKRVDPIEERMRGLKVGRRYRKDTGGTYVLHLLTNLRATKPGWDVQVVYHPEGKPLEIWSKPIEYFIERFTLLEA</sequence>
<accession>W8D0H7</accession>
<dbReference type="KEGG" id="vg:18501009"/>
<evidence type="ECO:0000313" key="1">
    <source>
        <dbReference type="EMBL" id="AGX01833.1"/>
    </source>
</evidence>
<dbReference type="RefSeq" id="YP_009010164.1">
    <property type="nucleotide sequence ID" value="NC_023610.1"/>
</dbReference>
<evidence type="ECO:0008006" key="3">
    <source>
        <dbReference type="Google" id="ProtNLM"/>
    </source>
</evidence>
<proteinExistence type="predicted"/>
<evidence type="ECO:0000313" key="2">
    <source>
        <dbReference type="Proteomes" id="UP000204235"/>
    </source>
</evidence>
<dbReference type="EMBL" id="KF623294">
    <property type="protein sequence ID" value="AGX01833.1"/>
    <property type="molecule type" value="Genomic_DNA"/>
</dbReference>
<name>W8D0H7_9CAUD</name>